<protein>
    <submittedName>
        <fullName evidence="5">Ig-like domain-containing protein</fullName>
    </submittedName>
</protein>
<dbReference type="RefSeq" id="WP_200277672.1">
    <property type="nucleotide sequence ID" value="NZ_JAENII010000003.1"/>
</dbReference>
<evidence type="ECO:0000313" key="6">
    <source>
        <dbReference type="Proteomes" id="UP000658278"/>
    </source>
</evidence>
<dbReference type="Pfam" id="PF13385">
    <property type="entry name" value="Laminin_G_3"/>
    <property type="match status" value="1"/>
</dbReference>
<dbReference type="InterPro" id="IPR014755">
    <property type="entry name" value="Cu-Rt/internalin_Ig-like"/>
</dbReference>
<evidence type="ECO:0000256" key="1">
    <source>
        <dbReference type="ARBA" id="ARBA00022729"/>
    </source>
</evidence>
<dbReference type="AlphaFoldDB" id="A0A934VF37"/>
<feature type="chain" id="PRO_5037826745" evidence="3">
    <location>
        <begin position="32"/>
        <end position="907"/>
    </location>
</feature>
<dbReference type="InterPro" id="IPR032812">
    <property type="entry name" value="SbsA_Ig"/>
</dbReference>
<gene>
    <name evidence="5" type="ORF">JIN81_06080</name>
</gene>
<dbReference type="Gene3D" id="2.60.40.1220">
    <property type="match status" value="1"/>
</dbReference>
<evidence type="ECO:0000256" key="3">
    <source>
        <dbReference type="SAM" id="SignalP"/>
    </source>
</evidence>
<evidence type="ECO:0000313" key="5">
    <source>
        <dbReference type="EMBL" id="MBK1826577.1"/>
    </source>
</evidence>
<dbReference type="InterPro" id="IPR013320">
    <property type="entry name" value="ConA-like_dom_sf"/>
</dbReference>
<dbReference type="Proteomes" id="UP000658278">
    <property type="component" value="Unassembled WGS sequence"/>
</dbReference>
<sequence>MNRTRKTPTIPLCLPGIIAGLAILVPASVSAQTEHTATVTNSEAASFSVSAADLLQTAFDSYNGSDLSDAPGGGDTAFLGGLSPNGEASLRDGVWQNEGAQGRGAAMVQNDEFAEFSLDLTASPSGYTITGVDLYTNWGTGGGRDRIQVNVSFSLVGDPTNFDQILVQAPADPLFQYNPPSLTQGKTALSGFSIPGVAAIRFDWPASQENGGVAYSELDVFGTSTAGDIDPPTLSSSDPANGAVNVPTNTEILLTFNENIQAGAGIIDLRTVSPDASVETFDVTSSGQLVFDGQSLTITPTSPLTTGVEYYLDVPIGAIDDASGNDFAGFPAPPDASAFTFTTDDTPPAHTGKELLLNLLPTADLEIELNEPAALGTGTVTIHLASDDSILQTFNLPADASVEGDSVVIDIADLSFDTAYYVNVTAGAITDVSGNALPEVNDTTSLAVSTVSDMPSLLIHCWSFDGDASDSIGTHDGTLVGGTGFTAEGLFGGALDNGTGSANMGTSSIPASDFTAACWINPTNLTGSKHVFGTRVAGSAGAVLRLVGGGTPTVSLQSESPVVLGAPNPVNTDEWTHLAYTVDSVNGLTLFVNGTEVANDPLGTGHTVTDNFTVGRRNDVLLENFVGLIDEVRIYAEVLSASEIAALATLPSETITLEISQTGSTLAFSWNSKAGKQYDLVSSTDLSTPVASWAVYDDLVNPPYEDIPSTGALTTLSGVEKVGTTRFFAIVEEDVPVPLSEDFEGGTSIPAGWVAADNGNGTAWEAGPPTNGFPAAAANGSNCAGTNLAGDYTADADATLTSPAFAAPAGGATLSFQRYVDTEGDVGEGGPDFGSVRILDADNADAEIVDGDFPITQIEGFELGWNQLSFPLPAAALGKNIKIQFQFVSNGSSQFAGFYIDDVTVTP</sequence>
<keyword evidence="1 3" id="KW-0732">Signal</keyword>
<feature type="signal peptide" evidence="3">
    <location>
        <begin position="1"/>
        <end position="31"/>
    </location>
</feature>
<accession>A0A934VF37</accession>
<dbReference type="SMART" id="SM00560">
    <property type="entry name" value="LamGL"/>
    <property type="match status" value="1"/>
</dbReference>
<organism evidence="5 6">
    <name type="scientific">Haloferula rosea</name>
    <dbReference type="NCBI Taxonomy" id="490093"/>
    <lineage>
        <taxon>Bacteria</taxon>
        <taxon>Pseudomonadati</taxon>
        <taxon>Verrucomicrobiota</taxon>
        <taxon>Verrucomicrobiia</taxon>
        <taxon>Verrucomicrobiales</taxon>
        <taxon>Verrucomicrobiaceae</taxon>
        <taxon>Haloferula</taxon>
    </lineage>
</organism>
<dbReference type="Gene3D" id="2.60.120.200">
    <property type="match status" value="2"/>
</dbReference>
<dbReference type="EMBL" id="JAENII010000003">
    <property type="protein sequence ID" value="MBK1826577.1"/>
    <property type="molecule type" value="Genomic_DNA"/>
</dbReference>
<feature type="domain" description="LamG-like jellyroll fold" evidence="4">
    <location>
        <begin position="512"/>
        <end position="642"/>
    </location>
</feature>
<dbReference type="NCBIfam" id="NF038128">
    <property type="entry name" value="choice_anch_J"/>
    <property type="match status" value="1"/>
</dbReference>
<name>A0A934VF37_9BACT</name>
<comment type="caution">
    <text evidence="5">The sequence shown here is derived from an EMBL/GenBank/DDBJ whole genome shotgun (WGS) entry which is preliminary data.</text>
</comment>
<keyword evidence="6" id="KW-1185">Reference proteome</keyword>
<evidence type="ECO:0000256" key="2">
    <source>
        <dbReference type="ARBA" id="ARBA00023157"/>
    </source>
</evidence>
<reference evidence="5" key="1">
    <citation type="submission" date="2021-01" db="EMBL/GenBank/DDBJ databases">
        <title>Modified the classification status of verrucomicrobia.</title>
        <authorList>
            <person name="Feng X."/>
        </authorList>
    </citation>
    <scope>NUCLEOTIDE SEQUENCE</scope>
    <source>
        <strain evidence="5">KCTC 22201</strain>
    </source>
</reference>
<keyword evidence="2" id="KW-1015">Disulfide bond</keyword>
<dbReference type="Pfam" id="PF13205">
    <property type="entry name" value="Big_5"/>
    <property type="match status" value="2"/>
</dbReference>
<evidence type="ECO:0000259" key="4">
    <source>
        <dbReference type="SMART" id="SM00560"/>
    </source>
</evidence>
<dbReference type="SUPFAM" id="SSF49899">
    <property type="entry name" value="Concanavalin A-like lectins/glucanases"/>
    <property type="match status" value="1"/>
</dbReference>
<proteinExistence type="predicted"/>
<dbReference type="InterPro" id="IPR006558">
    <property type="entry name" value="LamG-like"/>
</dbReference>